<dbReference type="Pfam" id="PF16117">
    <property type="entry name" value="DUF4833"/>
    <property type="match status" value="1"/>
</dbReference>
<proteinExistence type="predicted"/>
<dbReference type="KEGG" id="sphe:GFH32_15405"/>
<keyword evidence="1" id="KW-0732">Signal</keyword>
<protein>
    <submittedName>
        <fullName evidence="3">DUF4833 domain-containing protein</fullName>
    </submittedName>
</protein>
<gene>
    <name evidence="3" type="ORF">GFH32_15405</name>
</gene>
<sequence length="175" mass="19910">MKQTWLLLCFISFIFPVSAQQGYPTPTNMQNVLFYIQHNRGHNTYIYSINKSDNGTLDSNSPINVYRQLFDDGGKIKPLTAIQRKFAYGISTESIDSDSYEASIVSLPTQKFILHVKPKNGSYVETTVNQVKMHVQRIFIQQKEGTSGLTTKVDYILFYGKVGQKAVVERLEITD</sequence>
<name>A0A5Q0QIY8_9SPHI</name>
<dbReference type="RefSeq" id="WP_153512447.1">
    <property type="nucleotide sequence ID" value="NZ_CP045652.1"/>
</dbReference>
<feature type="signal peptide" evidence="1">
    <location>
        <begin position="1"/>
        <end position="19"/>
    </location>
</feature>
<organism evidence="3 4">
    <name type="scientific">Sphingobacterium zhuxiongii</name>
    <dbReference type="NCBI Taxonomy" id="2662364"/>
    <lineage>
        <taxon>Bacteria</taxon>
        <taxon>Pseudomonadati</taxon>
        <taxon>Bacteroidota</taxon>
        <taxon>Sphingobacteriia</taxon>
        <taxon>Sphingobacteriales</taxon>
        <taxon>Sphingobacteriaceae</taxon>
        <taxon>Sphingobacterium</taxon>
    </lineage>
</organism>
<dbReference type="Proteomes" id="UP000326921">
    <property type="component" value="Chromosome"/>
</dbReference>
<dbReference type="EMBL" id="CP045652">
    <property type="protein sequence ID" value="QGA27620.1"/>
    <property type="molecule type" value="Genomic_DNA"/>
</dbReference>
<feature type="domain" description="DUF4833" evidence="2">
    <location>
        <begin position="34"/>
        <end position="170"/>
    </location>
</feature>
<dbReference type="AlphaFoldDB" id="A0A5Q0QIY8"/>
<accession>A0A5Q0QIY8</accession>
<evidence type="ECO:0000313" key="4">
    <source>
        <dbReference type="Proteomes" id="UP000326921"/>
    </source>
</evidence>
<evidence type="ECO:0000256" key="1">
    <source>
        <dbReference type="SAM" id="SignalP"/>
    </source>
</evidence>
<feature type="chain" id="PRO_5024846946" evidence="1">
    <location>
        <begin position="20"/>
        <end position="175"/>
    </location>
</feature>
<evidence type="ECO:0000259" key="2">
    <source>
        <dbReference type="Pfam" id="PF16117"/>
    </source>
</evidence>
<dbReference type="InterPro" id="IPR032269">
    <property type="entry name" value="DUF4833"/>
</dbReference>
<keyword evidence="4" id="KW-1185">Reference proteome</keyword>
<reference evidence="3 4" key="1">
    <citation type="submission" date="2019-10" db="EMBL/GenBank/DDBJ databases">
        <authorList>
            <person name="Dong K."/>
        </authorList>
    </citation>
    <scope>NUCLEOTIDE SEQUENCE [LARGE SCALE GENOMIC DNA]</scope>
    <source>
        <strain evidence="4">dk4302</strain>
    </source>
</reference>
<evidence type="ECO:0000313" key="3">
    <source>
        <dbReference type="EMBL" id="QGA27620.1"/>
    </source>
</evidence>